<dbReference type="EMBL" id="VDFR01000004">
    <property type="protein sequence ID" value="TNC52118.1"/>
    <property type="molecule type" value="Genomic_DNA"/>
</dbReference>
<accession>A0A5C4N2S4</accession>
<dbReference type="PANTHER" id="PTHR30055">
    <property type="entry name" value="HTH-TYPE TRANSCRIPTIONAL REGULATOR RUTR"/>
    <property type="match status" value="1"/>
</dbReference>
<dbReference type="SUPFAM" id="SSF46689">
    <property type="entry name" value="Homeodomain-like"/>
    <property type="match status" value="1"/>
</dbReference>
<evidence type="ECO:0000256" key="2">
    <source>
        <dbReference type="ARBA" id="ARBA00023125"/>
    </source>
</evidence>
<evidence type="ECO:0000256" key="3">
    <source>
        <dbReference type="ARBA" id="ARBA00023163"/>
    </source>
</evidence>
<proteinExistence type="predicted"/>
<dbReference type="PROSITE" id="PS50977">
    <property type="entry name" value="HTH_TETR_2"/>
    <property type="match status" value="1"/>
</dbReference>
<dbReference type="Pfam" id="PF00440">
    <property type="entry name" value="TetR_N"/>
    <property type="match status" value="1"/>
</dbReference>
<dbReference type="PANTHER" id="PTHR30055:SF234">
    <property type="entry name" value="HTH-TYPE TRANSCRIPTIONAL REGULATOR BETI"/>
    <property type="match status" value="1"/>
</dbReference>
<dbReference type="RefSeq" id="WP_139104969.1">
    <property type="nucleotide sequence ID" value="NZ_VDFR01000004.1"/>
</dbReference>
<feature type="DNA-binding region" description="H-T-H motif" evidence="4">
    <location>
        <begin position="47"/>
        <end position="66"/>
    </location>
</feature>
<evidence type="ECO:0000313" key="8">
    <source>
        <dbReference type="Proteomes" id="UP000306740"/>
    </source>
</evidence>
<keyword evidence="3" id="KW-0804">Transcription</keyword>
<dbReference type="GO" id="GO:0003700">
    <property type="term" value="F:DNA-binding transcription factor activity"/>
    <property type="evidence" value="ECO:0007669"/>
    <property type="project" value="TreeGrafter"/>
</dbReference>
<comment type="caution">
    <text evidence="6">The sequence shown here is derived from an EMBL/GenBank/DDBJ whole genome shotgun (WGS) entry which is preliminary data.</text>
</comment>
<protein>
    <submittedName>
        <fullName evidence="6">TetR/AcrR family transcriptional regulator</fullName>
    </submittedName>
</protein>
<evidence type="ECO:0000256" key="1">
    <source>
        <dbReference type="ARBA" id="ARBA00023015"/>
    </source>
</evidence>
<dbReference type="OrthoDB" id="8220622at2"/>
<evidence type="ECO:0000256" key="4">
    <source>
        <dbReference type="PROSITE-ProRule" id="PRU00335"/>
    </source>
</evidence>
<dbReference type="Proteomes" id="UP000306740">
    <property type="component" value="Unassembled WGS sequence"/>
</dbReference>
<name>A0A5C4N2S4_9ACTN</name>
<keyword evidence="1" id="KW-0805">Transcription regulation</keyword>
<evidence type="ECO:0000313" key="6">
    <source>
        <dbReference type="EMBL" id="TNC51770.1"/>
    </source>
</evidence>
<gene>
    <name evidence="7" type="ORF">FHE65_00640</name>
    <name evidence="6" type="ORF">FHE65_01290</name>
</gene>
<dbReference type="InterPro" id="IPR009057">
    <property type="entry name" value="Homeodomain-like_sf"/>
</dbReference>
<feature type="domain" description="HTH tetR-type" evidence="5">
    <location>
        <begin position="24"/>
        <end position="84"/>
    </location>
</feature>
<dbReference type="AlphaFoldDB" id="A0A5C4N2S4"/>
<keyword evidence="2 4" id="KW-0238">DNA-binding</keyword>
<evidence type="ECO:0000313" key="7">
    <source>
        <dbReference type="EMBL" id="TNC52118.1"/>
    </source>
</evidence>
<organism evidence="6 8">
    <name type="scientific">Mumia zhuanghuii</name>
    <dbReference type="NCBI Taxonomy" id="2585211"/>
    <lineage>
        <taxon>Bacteria</taxon>
        <taxon>Bacillati</taxon>
        <taxon>Actinomycetota</taxon>
        <taxon>Actinomycetes</taxon>
        <taxon>Propionibacteriales</taxon>
        <taxon>Nocardioidaceae</taxon>
        <taxon>Mumia</taxon>
    </lineage>
</organism>
<sequence>MSVTEGPRNRQRARAERAAVDKFERRRAEIADSALVTLAANGYAHTGLRDIAQNSPFSHGVVHYYFSDKLDLMQHCIRQYKQDCVKQYDEILASATTAGELREGFADAMVETLQDESTLHRMWYDLRNQSMFTTELVGVIKEIDLLLEEMIWRVVTRYAELAEGPPNVTSPVAYALYDGLFLRSLIDFLAGDPGSLEVLRRECAALLDRLCSPAP</sequence>
<dbReference type="EMBL" id="VDFR01000005">
    <property type="protein sequence ID" value="TNC51770.1"/>
    <property type="molecule type" value="Genomic_DNA"/>
</dbReference>
<dbReference type="Gene3D" id="1.10.357.10">
    <property type="entry name" value="Tetracycline Repressor, domain 2"/>
    <property type="match status" value="1"/>
</dbReference>
<reference evidence="6 8" key="1">
    <citation type="submission" date="2019-05" db="EMBL/GenBank/DDBJ databases">
        <title>Mumia sp. nov., isolated from the intestinal contents of plateau pika (Ochotona curzoniae) in the Qinghai-Tibet plateau of China.</title>
        <authorList>
            <person name="Tian Z."/>
        </authorList>
    </citation>
    <scope>NUCLEOTIDE SEQUENCE [LARGE SCALE GENOMIC DNA]</scope>
    <source>
        <strain evidence="8">527</strain>
        <strain evidence="6">Z527</strain>
    </source>
</reference>
<dbReference type="InterPro" id="IPR050109">
    <property type="entry name" value="HTH-type_TetR-like_transc_reg"/>
</dbReference>
<dbReference type="InterPro" id="IPR001647">
    <property type="entry name" value="HTH_TetR"/>
</dbReference>
<dbReference type="GO" id="GO:0000976">
    <property type="term" value="F:transcription cis-regulatory region binding"/>
    <property type="evidence" value="ECO:0007669"/>
    <property type="project" value="TreeGrafter"/>
</dbReference>
<evidence type="ECO:0000259" key="5">
    <source>
        <dbReference type="PROSITE" id="PS50977"/>
    </source>
</evidence>